<sequence length="233" mass="25421">MADQLAGQWFLKASGLPDNSGLIEEGFQTAYGAYHTCWDILGLHFQTPEAYTVNKGYRSLAYMRPLAIWAIQWAVEKFQPHLMQEDASIGLTNENSLKVSQACPIPSQDNGVESVNDNTMITNEMDGVGTQASTDNPNDDNTNLDTQNTPEQSENQTSGNLIATTTSGQTTLTSTSDLGVSEECIAPKPVSWEENTDSLATVSGNVEKPCEELVTFHEQPIDANKIENNEARS</sequence>
<protein>
    <submittedName>
        <fullName evidence="3">Non-lysosomal glucosylceramidase</fullName>
    </submittedName>
</protein>
<feature type="domain" description="Glycosyl-hydrolase family 116 catalytic region" evidence="2">
    <location>
        <begin position="20"/>
        <end position="71"/>
    </location>
</feature>
<evidence type="ECO:0000256" key="1">
    <source>
        <dbReference type="SAM" id="MobiDB-lite"/>
    </source>
</evidence>
<dbReference type="Proteomes" id="UP000762676">
    <property type="component" value="Unassembled WGS sequence"/>
</dbReference>
<dbReference type="AlphaFoldDB" id="A0AAV4IYW1"/>
<evidence type="ECO:0000313" key="3">
    <source>
        <dbReference type="EMBL" id="GFS14377.1"/>
    </source>
</evidence>
<dbReference type="InterPro" id="IPR006775">
    <property type="entry name" value="GH116_catalytic"/>
</dbReference>
<evidence type="ECO:0000259" key="2">
    <source>
        <dbReference type="Pfam" id="PF04685"/>
    </source>
</evidence>
<dbReference type="Pfam" id="PF04685">
    <property type="entry name" value="DUF608"/>
    <property type="match status" value="1"/>
</dbReference>
<reference evidence="3 4" key="1">
    <citation type="journal article" date="2021" name="Elife">
        <title>Chloroplast acquisition without the gene transfer in kleptoplastic sea slugs, Plakobranchus ocellatus.</title>
        <authorList>
            <person name="Maeda T."/>
            <person name="Takahashi S."/>
            <person name="Yoshida T."/>
            <person name="Shimamura S."/>
            <person name="Takaki Y."/>
            <person name="Nagai Y."/>
            <person name="Toyoda A."/>
            <person name="Suzuki Y."/>
            <person name="Arimoto A."/>
            <person name="Ishii H."/>
            <person name="Satoh N."/>
            <person name="Nishiyama T."/>
            <person name="Hasebe M."/>
            <person name="Maruyama T."/>
            <person name="Minagawa J."/>
            <person name="Obokata J."/>
            <person name="Shigenobu S."/>
        </authorList>
    </citation>
    <scope>NUCLEOTIDE SEQUENCE [LARGE SCALE GENOMIC DNA]</scope>
</reference>
<dbReference type="PANTHER" id="PTHR12654">
    <property type="entry name" value="BILE ACID BETA-GLUCOSIDASE-RELATED"/>
    <property type="match status" value="1"/>
</dbReference>
<feature type="compositionally biased region" description="Low complexity" evidence="1">
    <location>
        <begin position="134"/>
        <end position="149"/>
    </location>
</feature>
<dbReference type="GO" id="GO:0008422">
    <property type="term" value="F:beta-glucosidase activity"/>
    <property type="evidence" value="ECO:0007669"/>
    <property type="project" value="TreeGrafter"/>
</dbReference>
<dbReference type="InterPro" id="IPR052566">
    <property type="entry name" value="Non-lysos_glucosylceramidase"/>
</dbReference>
<dbReference type="PANTHER" id="PTHR12654:SF0">
    <property type="entry name" value="NON-LYSOSOMAL GLUCOSYLCERAMIDASE"/>
    <property type="match status" value="1"/>
</dbReference>
<feature type="region of interest" description="Disordered" evidence="1">
    <location>
        <begin position="125"/>
        <end position="161"/>
    </location>
</feature>
<organism evidence="3 4">
    <name type="scientific">Elysia marginata</name>
    <dbReference type="NCBI Taxonomy" id="1093978"/>
    <lineage>
        <taxon>Eukaryota</taxon>
        <taxon>Metazoa</taxon>
        <taxon>Spiralia</taxon>
        <taxon>Lophotrochozoa</taxon>
        <taxon>Mollusca</taxon>
        <taxon>Gastropoda</taxon>
        <taxon>Heterobranchia</taxon>
        <taxon>Euthyneura</taxon>
        <taxon>Panpulmonata</taxon>
        <taxon>Sacoglossa</taxon>
        <taxon>Placobranchoidea</taxon>
        <taxon>Plakobranchidae</taxon>
        <taxon>Elysia</taxon>
    </lineage>
</organism>
<keyword evidence="4" id="KW-1185">Reference proteome</keyword>
<comment type="caution">
    <text evidence="3">The sequence shown here is derived from an EMBL/GenBank/DDBJ whole genome shotgun (WGS) entry which is preliminary data.</text>
</comment>
<dbReference type="EMBL" id="BMAT01009831">
    <property type="protein sequence ID" value="GFS14377.1"/>
    <property type="molecule type" value="Genomic_DNA"/>
</dbReference>
<feature type="compositionally biased region" description="Polar residues" evidence="1">
    <location>
        <begin position="150"/>
        <end position="161"/>
    </location>
</feature>
<gene>
    <name evidence="3" type="ORF">ElyMa_004905800</name>
</gene>
<proteinExistence type="predicted"/>
<name>A0AAV4IYW1_9GAST</name>
<accession>A0AAV4IYW1</accession>
<evidence type="ECO:0000313" key="4">
    <source>
        <dbReference type="Proteomes" id="UP000762676"/>
    </source>
</evidence>